<dbReference type="EMBL" id="CAACVI010000050">
    <property type="protein sequence ID" value="VEN75237.1"/>
    <property type="molecule type" value="Genomic_DNA"/>
</dbReference>
<accession>A0A484HQS0</accession>
<keyword evidence="3 4" id="KW-0597">Phosphoprotein</keyword>
<dbReference type="Gene3D" id="3.40.50.2300">
    <property type="match status" value="1"/>
</dbReference>
<dbReference type="Gene3D" id="2.40.50.140">
    <property type="entry name" value="Nucleic acid-binding proteins"/>
    <property type="match status" value="1"/>
</dbReference>
<keyword evidence="8" id="KW-0808">Transferase</keyword>
<dbReference type="PROSITE" id="PS50110">
    <property type="entry name" value="RESPONSE_REGULATORY"/>
    <property type="match status" value="1"/>
</dbReference>
<dbReference type="InterPro" id="IPR003594">
    <property type="entry name" value="HATPase_dom"/>
</dbReference>
<dbReference type="GO" id="GO:0000155">
    <property type="term" value="F:phosphorelay sensor kinase activity"/>
    <property type="evidence" value="ECO:0007669"/>
    <property type="project" value="TreeGrafter"/>
</dbReference>
<evidence type="ECO:0000256" key="3">
    <source>
        <dbReference type="ARBA" id="ARBA00022553"/>
    </source>
</evidence>
<dbReference type="SUPFAM" id="SSF52172">
    <property type="entry name" value="CheY-like"/>
    <property type="match status" value="1"/>
</dbReference>
<dbReference type="SMART" id="SM00387">
    <property type="entry name" value="HATPase_c"/>
    <property type="match status" value="1"/>
</dbReference>
<dbReference type="InterPro" id="IPR003029">
    <property type="entry name" value="S1_domain"/>
</dbReference>
<sequence length="750" mass="87172">MKTETVSEKDNFFEDVEMRYHNATLLEKDKGVYFRIDQCDYADTAKIIDPEINTNNLRIGKTYPIFLLRPSDNKKNWFASLEWADKEKNPWENQSHSLVDLVEGTVVRYVREIGAVVRLKDGIEAFLHINEVQGLANAKSNNIRNILYIGDKIYAEIIKFSIEYLDCELSIKKMYKRKKESDRRYKHSELFTRDDSNVLEKKFIPYSKNTQIVIIDDNIEFAKTLKTWLSHQNVHCRISTEIEEIEKFIKRTNESHVILDYDLEDNNLEEKITQILCKYKPHVLLCSSHREAKKKIKEYPNWFYTPKPFSNKTLDNFLRNRFEKLKNIEKIKHRHITNRRRAEGMWEAAFPEIADLIERVDAFIKDICQGIDALAGIWIKSEREGVFSIRAQYGIDTKKPEFKKLEAGLVHTIVLDTMEESTAIKKPIDKAGPLLREIAPEHARSIFTFPINTTETKQVDRILLFFCKENFHFQQAIKSLHNNLLSIQLFIENFTLLEHIEELRAFAPLGLASASLSHELANRVAPIQNILNDFVTLTSEGGTFEKLEKALKYDNLCKQLPTLQKAVDKMAGMIRTNLLIVRKKKENKYSLQEIIEQIATIMSYATFSKKKKRADKIPIHLELPKKDIWSSLPRINVEQPLVNLIDNAIFKIKEQGWGRIIIRLKIGKDPQTPIHIEVEDNGYGVNADEMTLLFKPRKTSRSTQGNGLGLFISKKMIELIGGKLETPATHRWQNTIFTLKLPKYFGDDLL</sequence>
<evidence type="ECO:0000256" key="4">
    <source>
        <dbReference type="PROSITE-ProRule" id="PRU00169"/>
    </source>
</evidence>
<dbReference type="Pfam" id="PF02518">
    <property type="entry name" value="HATPase_c"/>
    <property type="match status" value="1"/>
</dbReference>
<reference evidence="8" key="1">
    <citation type="submission" date="2019-01" db="EMBL/GenBank/DDBJ databases">
        <authorList>
            <consortium name="Genoscope - CEA"/>
            <person name="William W."/>
        </authorList>
    </citation>
    <scope>NUCLEOTIDE SEQUENCE</scope>
    <source>
        <strain evidence="8">CR-1</strain>
    </source>
</reference>
<dbReference type="EC" id="2.7.13.3" evidence="2"/>
<dbReference type="PANTHER" id="PTHR43547">
    <property type="entry name" value="TWO-COMPONENT HISTIDINE KINASE"/>
    <property type="match status" value="1"/>
</dbReference>
<dbReference type="SUPFAM" id="SSF55874">
    <property type="entry name" value="ATPase domain of HSP90 chaperone/DNA topoisomerase II/histidine kinase"/>
    <property type="match status" value="1"/>
</dbReference>
<evidence type="ECO:0000259" key="6">
    <source>
        <dbReference type="PROSITE" id="PS50110"/>
    </source>
</evidence>
<evidence type="ECO:0000256" key="1">
    <source>
        <dbReference type="ARBA" id="ARBA00000085"/>
    </source>
</evidence>
<protein>
    <recommendedName>
        <fullName evidence="2">histidine kinase</fullName>
        <ecNumber evidence="2">2.7.13.3</ecNumber>
    </recommendedName>
</protein>
<dbReference type="InterPro" id="IPR011006">
    <property type="entry name" value="CheY-like_superfamily"/>
</dbReference>
<dbReference type="InterPro" id="IPR004358">
    <property type="entry name" value="Sig_transdc_His_kin-like_C"/>
</dbReference>
<evidence type="ECO:0000313" key="8">
    <source>
        <dbReference type="EMBL" id="VEN75237.1"/>
    </source>
</evidence>
<evidence type="ECO:0000256" key="2">
    <source>
        <dbReference type="ARBA" id="ARBA00012438"/>
    </source>
</evidence>
<dbReference type="SMART" id="SM00316">
    <property type="entry name" value="S1"/>
    <property type="match status" value="1"/>
</dbReference>
<feature type="domain" description="S1 motif" evidence="7">
    <location>
        <begin position="99"/>
        <end position="172"/>
    </location>
</feature>
<name>A0A484HQS0_9BACT</name>
<evidence type="ECO:0000259" key="5">
    <source>
        <dbReference type="PROSITE" id="PS50109"/>
    </source>
</evidence>
<dbReference type="PANTHER" id="PTHR43547:SF2">
    <property type="entry name" value="HYBRID SIGNAL TRANSDUCTION HISTIDINE KINASE C"/>
    <property type="match status" value="1"/>
</dbReference>
<dbReference type="CDD" id="cd00164">
    <property type="entry name" value="S1_like"/>
    <property type="match status" value="1"/>
</dbReference>
<dbReference type="GO" id="GO:0003676">
    <property type="term" value="F:nucleic acid binding"/>
    <property type="evidence" value="ECO:0007669"/>
    <property type="project" value="InterPro"/>
</dbReference>
<dbReference type="AlphaFoldDB" id="A0A484HQS0"/>
<feature type="domain" description="Histidine kinase" evidence="5">
    <location>
        <begin position="515"/>
        <end position="745"/>
    </location>
</feature>
<dbReference type="InterPro" id="IPR012340">
    <property type="entry name" value="NA-bd_OB-fold"/>
</dbReference>
<dbReference type="PRINTS" id="PR00344">
    <property type="entry name" value="BCTRLSENSOR"/>
</dbReference>
<dbReference type="PROSITE" id="PS50109">
    <property type="entry name" value="HIS_KIN"/>
    <property type="match status" value="1"/>
</dbReference>
<gene>
    <name evidence="8" type="ORF">EPICR_70079</name>
</gene>
<feature type="modified residue" description="4-aspartylphosphate" evidence="4">
    <location>
        <position position="260"/>
    </location>
</feature>
<dbReference type="Pfam" id="PF00575">
    <property type="entry name" value="S1"/>
    <property type="match status" value="1"/>
</dbReference>
<dbReference type="InterPro" id="IPR001789">
    <property type="entry name" value="Sig_transdc_resp-reg_receiver"/>
</dbReference>
<dbReference type="PROSITE" id="PS50126">
    <property type="entry name" value="S1"/>
    <property type="match status" value="1"/>
</dbReference>
<organism evidence="8">
    <name type="scientific">uncultured Desulfobacteraceae bacterium</name>
    <dbReference type="NCBI Taxonomy" id="218296"/>
    <lineage>
        <taxon>Bacteria</taxon>
        <taxon>Pseudomonadati</taxon>
        <taxon>Thermodesulfobacteriota</taxon>
        <taxon>Desulfobacteria</taxon>
        <taxon>Desulfobacterales</taxon>
        <taxon>Desulfobacteraceae</taxon>
        <taxon>environmental samples</taxon>
    </lineage>
</organism>
<dbReference type="InterPro" id="IPR005467">
    <property type="entry name" value="His_kinase_dom"/>
</dbReference>
<keyword evidence="8" id="KW-0418">Kinase</keyword>
<dbReference type="SUPFAM" id="SSF50249">
    <property type="entry name" value="Nucleic acid-binding proteins"/>
    <property type="match status" value="1"/>
</dbReference>
<dbReference type="Gene3D" id="3.30.565.10">
    <property type="entry name" value="Histidine kinase-like ATPase, C-terminal domain"/>
    <property type="match status" value="1"/>
</dbReference>
<evidence type="ECO:0000259" key="7">
    <source>
        <dbReference type="PROSITE" id="PS50126"/>
    </source>
</evidence>
<proteinExistence type="predicted"/>
<comment type="catalytic activity">
    <reaction evidence="1">
        <text>ATP + protein L-histidine = ADP + protein N-phospho-L-histidine.</text>
        <dbReference type="EC" id="2.7.13.3"/>
    </reaction>
</comment>
<feature type="domain" description="Response regulatory" evidence="6">
    <location>
        <begin position="211"/>
        <end position="322"/>
    </location>
</feature>
<dbReference type="InterPro" id="IPR036890">
    <property type="entry name" value="HATPase_C_sf"/>
</dbReference>